<evidence type="ECO:0000313" key="2">
    <source>
        <dbReference type="EMBL" id="CDG38469.1"/>
    </source>
</evidence>
<feature type="signal peptide" evidence="1">
    <location>
        <begin position="1"/>
        <end position="42"/>
    </location>
</feature>
<reference evidence="2 3" key="2">
    <citation type="journal article" date="2014" name="PLoS ONE">
        <title>Evolution of mitochondria reconstructed from the energy metabolism of living bacteria.</title>
        <authorList>
            <person name="Degli Esposti M."/>
            <person name="Chouaia B."/>
            <person name="Comandatore F."/>
            <person name="Crotti E."/>
            <person name="Sassera D."/>
            <person name="Lievens P.M."/>
            <person name="Daffonchio D."/>
            <person name="Bandi C."/>
        </authorList>
    </citation>
    <scope>NUCLEOTIDE SEQUENCE [LARGE SCALE GENOMIC DNA]</scope>
    <source>
        <strain evidence="2 3">SF2.1</strain>
    </source>
</reference>
<evidence type="ECO:0008006" key="4">
    <source>
        <dbReference type="Google" id="ProtNLM"/>
    </source>
</evidence>
<sequence length="214" mass="23548">MSQQSLRVSLHNRTRAALRRAALATLSVGALGLTCHSGMAYAEDVQATPYVTPRVDVDVTYEAKGPDGQAYRQRMRWNAAHWQQRLDMETTGLIMLTDYKAHRLSVIDTRTKTYTVSGAPDAQFAPPGTPAAGRWQRGTQDRVAGQGCTHWTTTDTDGQVGDFCYDDNGVLLSASHNGLEVIKALSYAMTAQGPEIFREPEGFHEAKPIQVDHQ</sequence>
<dbReference type="RefSeq" id="WP_023977678.1">
    <property type="nucleotide sequence ID" value="NZ_CBLX010000003.1"/>
</dbReference>
<dbReference type="AlphaFoldDB" id="A0A060QBE6"/>
<comment type="caution">
    <text evidence="2">The sequence shown here is derived from an EMBL/GenBank/DDBJ whole genome shotgun (WGS) entry which is preliminary data.</text>
</comment>
<name>A0A060QBE6_9PROT</name>
<organism evidence="2 3">
    <name type="scientific">Asaia bogorensis</name>
    <dbReference type="NCBI Taxonomy" id="91915"/>
    <lineage>
        <taxon>Bacteria</taxon>
        <taxon>Pseudomonadati</taxon>
        <taxon>Pseudomonadota</taxon>
        <taxon>Alphaproteobacteria</taxon>
        <taxon>Acetobacterales</taxon>
        <taxon>Acetobacteraceae</taxon>
        <taxon>Asaia</taxon>
    </lineage>
</organism>
<keyword evidence="1" id="KW-0732">Signal</keyword>
<dbReference type="EMBL" id="CBLX010000003">
    <property type="protein sequence ID" value="CDG38469.1"/>
    <property type="molecule type" value="Genomic_DNA"/>
</dbReference>
<gene>
    <name evidence="2" type="ORF">ASAP_0424</name>
</gene>
<accession>A0A060QBE6</accession>
<reference evidence="2 3" key="1">
    <citation type="journal article" date="2014" name="Genome Biol. Evol.">
        <title>Acetic acid bacteria genomes reveal functional traits for adaptation to life in insect guts.</title>
        <authorList>
            <person name="Chouaia B."/>
            <person name="Gaiarsa S."/>
            <person name="Crotti E."/>
            <person name="Comandatore F."/>
            <person name="Degli Esposti M."/>
            <person name="Ricci I."/>
            <person name="Alma A."/>
            <person name="Favia G."/>
            <person name="Bandi C."/>
            <person name="Daffonchio D."/>
        </authorList>
    </citation>
    <scope>NUCLEOTIDE SEQUENCE [LARGE SCALE GENOMIC DNA]</scope>
    <source>
        <strain evidence="2 3">SF2.1</strain>
    </source>
</reference>
<evidence type="ECO:0000256" key="1">
    <source>
        <dbReference type="SAM" id="SignalP"/>
    </source>
</evidence>
<feature type="chain" id="PRO_5001589092" description="DUF4412 domain-containing protein" evidence="1">
    <location>
        <begin position="43"/>
        <end position="214"/>
    </location>
</feature>
<protein>
    <recommendedName>
        <fullName evidence="4">DUF4412 domain-containing protein</fullName>
    </recommendedName>
</protein>
<evidence type="ECO:0000313" key="3">
    <source>
        <dbReference type="Proteomes" id="UP000027583"/>
    </source>
</evidence>
<dbReference type="Proteomes" id="UP000027583">
    <property type="component" value="Unassembled WGS sequence"/>
</dbReference>
<proteinExistence type="predicted"/>